<comment type="caution">
    <text evidence="6">The sequence shown here is derived from an EMBL/GenBank/DDBJ whole genome shotgun (WGS) entry which is preliminary data.</text>
</comment>
<evidence type="ECO:0000259" key="5">
    <source>
        <dbReference type="PROSITE" id="PS51767"/>
    </source>
</evidence>
<dbReference type="InterPro" id="IPR021109">
    <property type="entry name" value="Peptidase_aspartic_dom_sf"/>
</dbReference>
<dbReference type="PANTHER" id="PTHR13683">
    <property type="entry name" value="ASPARTYL PROTEASES"/>
    <property type="match status" value="1"/>
</dbReference>
<name>A0ABD0U375_DENTH</name>
<evidence type="ECO:0000256" key="1">
    <source>
        <dbReference type="ARBA" id="ARBA00007447"/>
    </source>
</evidence>
<evidence type="ECO:0000256" key="2">
    <source>
        <dbReference type="ARBA" id="ARBA00022670"/>
    </source>
</evidence>
<keyword evidence="2" id="KW-0645">Protease</keyword>
<dbReference type="Pfam" id="PF14543">
    <property type="entry name" value="TAXi_N"/>
    <property type="match status" value="1"/>
</dbReference>
<dbReference type="InterPro" id="IPR033121">
    <property type="entry name" value="PEPTIDASE_A1"/>
</dbReference>
<proteinExistence type="inferred from homology"/>
<evidence type="ECO:0000313" key="7">
    <source>
        <dbReference type="Proteomes" id="UP001552299"/>
    </source>
</evidence>
<keyword evidence="4" id="KW-0378">Hydrolase</keyword>
<keyword evidence="7" id="KW-1185">Reference proteome</keyword>
<feature type="domain" description="Peptidase A1" evidence="5">
    <location>
        <begin position="1"/>
        <end position="336"/>
    </location>
</feature>
<organism evidence="6 7">
    <name type="scientific">Dendrobium thyrsiflorum</name>
    <name type="common">Pinecone-like raceme dendrobium</name>
    <name type="synonym">Orchid</name>
    <dbReference type="NCBI Taxonomy" id="117978"/>
    <lineage>
        <taxon>Eukaryota</taxon>
        <taxon>Viridiplantae</taxon>
        <taxon>Streptophyta</taxon>
        <taxon>Embryophyta</taxon>
        <taxon>Tracheophyta</taxon>
        <taxon>Spermatophyta</taxon>
        <taxon>Magnoliopsida</taxon>
        <taxon>Liliopsida</taxon>
        <taxon>Asparagales</taxon>
        <taxon>Orchidaceae</taxon>
        <taxon>Epidendroideae</taxon>
        <taxon>Malaxideae</taxon>
        <taxon>Dendrobiinae</taxon>
        <taxon>Dendrobium</taxon>
    </lineage>
</organism>
<sequence length="336" mass="35120">MCPHTAHSALAPLLTLSPKPDLRRAVTVLHGGGHTTAKHSSIHSLPPRHSGRRHGVPILISYGDGSLTTGEFATETLTFRGGVRVARIALGCGHDNEGLFVAAAGLLGLGRGSLSFPTQAGRRFNRRFSYCLVDRTSSTSAASTARTSSVVFGDAAIPTAKLPLTAFTPMVRNPKMDTFYYVEVTGLSVGGTKVAGVTESELRLDPATGRGGVIVDSGTSVTRLARSAYAALRDAFKAGATESGLRLSPGGFSLFDTCYDLAGKTEVKVPTVVLHLAGGSNVSLPAENYLIPVDTRGTFCFAFAGTDSGVSIIGNIQQQGFRVKEKGQVKAKAGRT</sequence>
<dbReference type="InterPro" id="IPR032861">
    <property type="entry name" value="TAXi_N"/>
</dbReference>
<dbReference type="SUPFAM" id="SSF50630">
    <property type="entry name" value="Acid proteases"/>
    <property type="match status" value="1"/>
</dbReference>
<evidence type="ECO:0000256" key="4">
    <source>
        <dbReference type="ARBA" id="ARBA00022801"/>
    </source>
</evidence>
<dbReference type="FunFam" id="2.40.70.10:FF:000010">
    <property type="entry name" value="Aspartyl protease family protein 2"/>
    <property type="match status" value="1"/>
</dbReference>
<keyword evidence="3" id="KW-0732">Signal</keyword>
<dbReference type="PROSITE" id="PS00141">
    <property type="entry name" value="ASP_PROTEASE"/>
    <property type="match status" value="1"/>
</dbReference>
<dbReference type="AlphaFoldDB" id="A0ABD0U375"/>
<dbReference type="GO" id="GO:0008233">
    <property type="term" value="F:peptidase activity"/>
    <property type="evidence" value="ECO:0007669"/>
    <property type="project" value="UniProtKB-KW"/>
</dbReference>
<protein>
    <recommendedName>
        <fullName evidence="5">Peptidase A1 domain-containing protein</fullName>
    </recommendedName>
</protein>
<dbReference type="Pfam" id="PF14541">
    <property type="entry name" value="TAXi_C"/>
    <property type="match status" value="1"/>
</dbReference>
<evidence type="ECO:0000313" key="6">
    <source>
        <dbReference type="EMBL" id="KAL0906484.1"/>
    </source>
</evidence>
<dbReference type="Gene3D" id="2.40.70.10">
    <property type="entry name" value="Acid Proteases"/>
    <property type="match status" value="2"/>
</dbReference>
<reference evidence="6 7" key="1">
    <citation type="journal article" date="2024" name="Plant Biotechnol. J.">
        <title>Dendrobium thyrsiflorum genome and its molecular insights into genes involved in important horticultural traits.</title>
        <authorList>
            <person name="Chen B."/>
            <person name="Wang J.Y."/>
            <person name="Zheng P.J."/>
            <person name="Li K.L."/>
            <person name="Liang Y.M."/>
            <person name="Chen X.F."/>
            <person name="Zhang C."/>
            <person name="Zhao X."/>
            <person name="He X."/>
            <person name="Zhang G.Q."/>
            <person name="Liu Z.J."/>
            <person name="Xu Q."/>
        </authorList>
    </citation>
    <scope>NUCLEOTIDE SEQUENCE [LARGE SCALE GENOMIC DNA]</scope>
    <source>
        <strain evidence="6">GZMU011</strain>
    </source>
</reference>
<dbReference type="InterPro" id="IPR001461">
    <property type="entry name" value="Aspartic_peptidase_A1"/>
</dbReference>
<accession>A0ABD0U375</accession>
<dbReference type="PANTHER" id="PTHR13683:SF679">
    <property type="entry name" value="ASPARTYL PROTEASE FAMILY PROTEIN 2"/>
    <property type="match status" value="1"/>
</dbReference>
<dbReference type="GO" id="GO:0006508">
    <property type="term" value="P:proteolysis"/>
    <property type="evidence" value="ECO:0007669"/>
    <property type="project" value="UniProtKB-KW"/>
</dbReference>
<dbReference type="PROSITE" id="PS51767">
    <property type="entry name" value="PEPTIDASE_A1"/>
    <property type="match status" value="1"/>
</dbReference>
<gene>
    <name evidence="6" type="ORF">M5K25_024981</name>
</gene>
<dbReference type="InterPro" id="IPR001969">
    <property type="entry name" value="Aspartic_peptidase_AS"/>
</dbReference>
<comment type="similarity">
    <text evidence="1">Belongs to the peptidase A1 family.</text>
</comment>
<dbReference type="EMBL" id="JANQDX010000018">
    <property type="protein sequence ID" value="KAL0906484.1"/>
    <property type="molecule type" value="Genomic_DNA"/>
</dbReference>
<dbReference type="InterPro" id="IPR032799">
    <property type="entry name" value="TAXi_C"/>
</dbReference>
<dbReference type="Proteomes" id="UP001552299">
    <property type="component" value="Unassembled WGS sequence"/>
</dbReference>
<evidence type="ECO:0000256" key="3">
    <source>
        <dbReference type="ARBA" id="ARBA00022729"/>
    </source>
</evidence>